<sequence length="49" mass="5900">MYEQKRTVQANRLRRRVKALEQANAPYPFRARAMKQLRKVENAKELNRA</sequence>
<dbReference type="EMBL" id="JH600068">
    <property type="protein sequence ID" value="EIG53177.1"/>
    <property type="molecule type" value="Genomic_DNA"/>
</dbReference>
<dbReference type="STRING" id="596152.DesU5LDRAFT_1492"/>
<proteinExistence type="predicted"/>
<dbReference type="AlphaFoldDB" id="I2Q071"/>
<reference evidence="1" key="1">
    <citation type="submission" date="2011-11" db="EMBL/GenBank/DDBJ databases">
        <title>Improved High-Quality Draft sequence of Desulfovibrio sp. U5L.</title>
        <authorList>
            <consortium name="US DOE Joint Genome Institute"/>
            <person name="Lucas S."/>
            <person name="Han J."/>
            <person name="Lapidus A."/>
            <person name="Cheng J.-F."/>
            <person name="Goodwin L."/>
            <person name="Pitluck S."/>
            <person name="Peters L."/>
            <person name="Ovchinnikova G."/>
            <person name="Held B."/>
            <person name="Detter J.C."/>
            <person name="Han C."/>
            <person name="Tapia R."/>
            <person name="Land M."/>
            <person name="Hauser L."/>
            <person name="Kyrpides N."/>
            <person name="Ivanova N."/>
            <person name="Pagani I."/>
            <person name="Gabster J."/>
            <person name="Walker C."/>
            <person name="Stolyar S."/>
            <person name="Stahl D."/>
            <person name="Arkin A."/>
            <person name="Dehal P."/>
            <person name="Hazen T."/>
            <person name="Woyke T."/>
        </authorList>
    </citation>
    <scope>NUCLEOTIDE SEQUENCE [LARGE SCALE GENOMIC DNA]</scope>
    <source>
        <strain evidence="1">U5L</strain>
    </source>
</reference>
<dbReference type="HOGENOM" id="CLU_3134949_0_0_7"/>
<accession>I2Q071</accession>
<evidence type="ECO:0000313" key="1">
    <source>
        <dbReference type="EMBL" id="EIG53177.1"/>
    </source>
</evidence>
<organism evidence="1">
    <name type="scientific">Desulfovibrio sp. U5L</name>
    <dbReference type="NCBI Taxonomy" id="596152"/>
    <lineage>
        <taxon>Bacteria</taxon>
        <taxon>Pseudomonadati</taxon>
        <taxon>Thermodesulfobacteriota</taxon>
        <taxon>Desulfovibrionia</taxon>
        <taxon>Desulfovibrionales</taxon>
        <taxon>Desulfovibrionaceae</taxon>
        <taxon>Desulfovibrio</taxon>
    </lineage>
</organism>
<name>I2Q071_9BACT</name>
<protein>
    <submittedName>
        <fullName evidence="1">Uncharacterized protein</fullName>
    </submittedName>
</protein>
<gene>
    <name evidence="1" type="ORF">DesU5LDRAFT_1492</name>
</gene>